<dbReference type="PANTHER" id="PTHR33630:SF9">
    <property type="entry name" value="CUTINASE 4"/>
    <property type="match status" value="1"/>
</dbReference>
<keyword evidence="6" id="KW-0812">Transmembrane</keyword>
<dbReference type="InterPro" id="IPR000675">
    <property type="entry name" value="Cutinase/axe"/>
</dbReference>
<gene>
    <name evidence="7" type="ORF">OG563_19710</name>
</gene>
<evidence type="ECO:0000313" key="7">
    <source>
        <dbReference type="EMBL" id="WUV50222.1"/>
    </source>
</evidence>
<keyword evidence="3" id="KW-0378">Hydrolase</keyword>
<sequence length="548" mass="57020">MALREFFARHRMASAIVAPASLGVVAIVAASMAITSTHETVDTRLRASVTECHDMVTISVAGRRDTPDAATTKMLVDANGNALPAALSGDHSSEWVDPVVNAPADDVDPGSYAAVYIAYPANMDSYEDAVNTGVANTEQVMREIAQACPDTKFSIVGYSEGADVVRRVAMTIGHQTADQDGGYGIVDPADVVGVVILADAGRSAGDGPFPGSKDPYSNPDGFDQTYQNGTKATSGQGALPGTSGDFGALNGKIASFCSDGDLTCSAPQNISLLQLVVNVGRQLNVDALERDGLTPATGQDVAVVLGRIALAAFADIQSQPNWMQSDETFLQVLLRVSDPGYKPGQTPQTSAEAEAISTNQMSPLAYLPQKVFNEIIGLIVTNQNTIPVIMSDPYQQTLGPNATGHHFDYWRDADPDNGKPLTSAEYAAAWLTHLAKQAQAGQPVDTTAKPESADLAAAYQAATSTTKTPEPSKTTTTSPTTTTAAPAKTEVSSQPTTTTPPPPSTPAVTTPPASTTTTTQPPKPTTTESTTTTTQSTAPTTTSGSSRP</sequence>
<keyword evidence="4" id="KW-1015">Disulfide bond</keyword>
<dbReference type="RefSeq" id="WP_327094916.1">
    <property type="nucleotide sequence ID" value="NZ_CP109149.1"/>
</dbReference>
<dbReference type="EMBL" id="CP109441">
    <property type="protein sequence ID" value="WUV50222.1"/>
    <property type="molecule type" value="Genomic_DNA"/>
</dbReference>
<dbReference type="InterPro" id="IPR029058">
    <property type="entry name" value="AB_hydrolase_fold"/>
</dbReference>
<feature type="compositionally biased region" description="Low complexity" evidence="5">
    <location>
        <begin position="461"/>
        <end position="497"/>
    </location>
</feature>
<dbReference type="PANTHER" id="PTHR33630">
    <property type="entry name" value="CUTINASE RV1984C-RELATED-RELATED"/>
    <property type="match status" value="1"/>
</dbReference>
<feature type="region of interest" description="Disordered" evidence="5">
    <location>
        <begin position="459"/>
        <end position="548"/>
    </location>
</feature>
<proteinExistence type="inferred from homology"/>
<organism evidence="7 8">
    <name type="scientific">Nocardia vinacea</name>
    <dbReference type="NCBI Taxonomy" id="96468"/>
    <lineage>
        <taxon>Bacteria</taxon>
        <taxon>Bacillati</taxon>
        <taxon>Actinomycetota</taxon>
        <taxon>Actinomycetes</taxon>
        <taxon>Mycobacteriales</taxon>
        <taxon>Nocardiaceae</taxon>
        <taxon>Nocardia</taxon>
    </lineage>
</organism>
<dbReference type="Pfam" id="PF01083">
    <property type="entry name" value="Cutinase"/>
    <property type="match status" value="1"/>
</dbReference>
<protein>
    <submittedName>
        <fullName evidence="7">Cutinase family protein</fullName>
    </submittedName>
</protein>
<keyword evidence="6" id="KW-1133">Transmembrane helix</keyword>
<keyword evidence="8" id="KW-1185">Reference proteome</keyword>
<evidence type="ECO:0000256" key="1">
    <source>
        <dbReference type="ARBA" id="ARBA00007534"/>
    </source>
</evidence>
<dbReference type="Gene3D" id="3.40.50.1820">
    <property type="entry name" value="alpha/beta hydrolase"/>
    <property type="match status" value="1"/>
</dbReference>
<evidence type="ECO:0000256" key="2">
    <source>
        <dbReference type="ARBA" id="ARBA00022487"/>
    </source>
</evidence>
<evidence type="ECO:0000256" key="6">
    <source>
        <dbReference type="SAM" id="Phobius"/>
    </source>
</evidence>
<accession>A0ABZ1Z3T5</accession>
<dbReference type="SMART" id="SM01110">
    <property type="entry name" value="Cutinase"/>
    <property type="match status" value="1"/>
</dbReference>
<feature type="compositionally biased region" description="Low complexity" evidence="5">
    <location>
        <begin position="506"/>
        <end position="548"/>
    </location>
</feature>
<feature type="compositionally biased region" description="Polar residues" evidence="5">
    <location>
        <begin position="224"/>
        <end position="236"/>
    </location>
</feature>
<reference evidence="7" key="1">
    <citation type="submission" date="2022-10" db="EMBL/GenBank/DDBJ databases">
        <title>The complete genomes of actinobacterial strains from the NBC collection.</title>
        <authorList>
            <person name="Joergensen T.S."/>
            <person name="Alvarez Arevalo M."/>
            <person name="Sterndorff E.B."/>
            <person name="Faurdal D."/>
            <person name="Vuksanovic O."/>
            <person name="Mourched A.-S."/>
            <person name="Charusanti P."/>
            <person name="Shaw S."/>
            <person name="Blin K."/>
            <person name="Weber T."/>
        </authorList>
    </citation>
    <scope>NUCLEOTIDE SEQUENCE</scope>
    <source>
        <strain evidence="7">NBC_01482</strain>
    </source>
</reference>
<comment type="similarity">
    <text evidence="1">Belongs to the cutinase family.</text>
</comment>
<keyword evidence="6" id="KW-0472">Membrane</keyword>
<evidence type="ECO:0000256" key="4">
    <source>
        <dbReference type="ARBA" id="ARBA00023157"/>
    </source>
</evidence>
<dbReference type="SUPFAM" id="SSF53474">
    <property type="entry name" value="alpha/beta-Hydrolases"/>
    <property type="match status" value="1"/>
</dbReference>
<name>A0ABZ1Z3T5_9NOCA</name>
<feature type="transmembrane region" description="Helical" evidence="6">
    <location>
        <begin position="12"/>
        <end position="34"/>
    </location>
</feature>
<evidence type="ECO:0000256" key="3">
    <source>
        <dbReference type="ARBA" id="ARBA00022801"/>
    </source>
</evidence>
<evidence type="ECO:0000313" key="8">
    <source>
        <dbReference type="Proteomes" id="UP001432062"/>
    </source>
</evidence>
<feature type="region of interest" description="Disordered" evidence="5">
    <location>
        <begin position="205"/>
        <end position="239"/>
    </location>
</feature>
<evidence type="ECO:0000256" key="5">
    <source>
        <dbReference type="SAM" id="MobiDB-lite"/>
    </source>
</evidence>
<keyword evidence="2" id="KW-0719">Serine esterase</keyword>
<dbReference type="Proteomes" id="UP001432062">
    <property type="component" value="Chromosome"/>
</dbReference>